<protein>
    <submittedName>
        <fullName evidence="2">Pheromone shutdown-related protein TraB</fullName>
    </submittedName>
</protein>
<feature type="transmembrane region" description="Helical" evidence="1">
    <location>
        <begin position="294"/>
        <end position="313"/>
    </location>
</feature>
<gene>
    <name evidence="2" type="ORF">H206_00925</name>
</gene>
<comment type="caution">
    <text evidence="2">The sequence shown here is derived from an EMBL/GenBank/DDBJ whole genome shotgun (WGS) entry which is preliminary data.</text>
</comment>
<evidence type="ECO:0000256" key="1">
    <source>
        <dbReference type="SAM" id="Phobius"/>
    </source>
</evidence>
<feature type="transmembrane region" description="Helical" evidence="1">
    <location>
        <begin position="264"/>
        <end position="282"/>
    </location>
</feature>
<dbReference type="Proteomes" id="UP000287853">
    <property type="component" value="Unassembled WGS sequence"/>
</dbReference>
<keyword evidence="3" id="KW-1185">Reference proteome</keyword>
<feature type="transmembrane region" description="Helical" evidence="1">
    <location>
        <begin position="319"/>
        <end position="343"/>
    </location>
</feature>
<name>A0A3S3QY42_9BACT</name>
<dbReference type="EMBL" id="MTKO01000078">
    <property type="protein sequence ID" value="RWX45423.1"/>
    <property type="molecule type" value="Genomic_DNA"/>
</dbReference>
<dbReference type="PANTHER" id="PTHR21530:SF7">
    <property type="entry name" value="TRAB DOMAIN-CONTAINING PROTEIN"/>
    <property type="match status" value="1"/>
</dbReference>
<sequence>MNLNNTMPEILFPTNEYSDDVAVIQHDGRTILLVGTAHISQQSADLVKEIIDQEQPDTVCIELDEKRYAALSNPQQWKNLDLKQIIRKKQLSTLLVNLVLASYQKKLGGKLGIQPGTELLTAATAAEAHNIPVELCDRDVRITLRRAWKATSLWKKFYMMATLLASLFDETELDEEKLKELRSKDVLSELMKEIGTALPAAKEALIDERDIFMAEKIKQATGKRIIAVVGAGHMEGIQRVFSEENSSRMEEINTIPPVSKGWKFFGWSIPAAILLSLVAIGFRQGADEAGANALYWILANGIPSAIGAVIAFAHPATILSAFVAAPITSLTPVIGAGYVCAFVQVMTCPPVVKEFEGVANDIVTLRGWWRNKLLRVFLVFMMTGFGSVIGTWVGGYRIISNLFA</sequence>
<dbReference type="InterPro" id="IPR005230">
    <property type="entry name" value="TraB_bac"/>
</dbReference>
<keyword evidence="1" id="KW-0472">Membrane</keyword>
<evidence type="ECO:0000313" key="2">
    <source>
        <dbReference type="EMBL" id="RWX45423.1"/>
    </source>
</evidence>
<organism evidence="2 3">
    <name type="scientific">Candidatus Electrothrix aarhusensis</name>
    <dbReference type="NCBI Taxonomy" id="1859131"/>
    <lineage>
        <taxon>Bacteria</taxon>
        <taxon>Pseudomonadati</taxon>
        <taxon>Thermodesulfobacteriota</taxon>
        <taxon>Desulfobulbia</taxon>
        <taxon>Desulfobulbales</taxon>
        <taxon>Desulfobulbaceae</taxon>
        <taxon>Candidatus Electrothrix</taxon>
    </lineage>
</organism>
<dbReference type="Pfam" id="PF01963">
    <property type="entry name" value="TraB_PrgY_gumN"/>
    <property type="match status" value="1"/>
</dbReference>
<dbReference type="AlphaFoldDB" id="A0A3S3QY42"/>
<reference evidence="2 3" key="1">
    <citation type="submission" date="2017-01" db="EMBL/GenBank/DDBJ databases">
        <title>The cable genome- insights into the physiology and evolution of filamentous bacteria capable of sulfide oxidation via long distance electron transfer.</title>
        <authorList>
            <person name="Schreiber L."/>
            <person name="Bjerg J.T."/>
            <person name="Boggild A."/>
            <person name="Van De Vossenberg J."/>
            <person name="Meysman F."/>
            <person name="Nielsen L.P."/>
            <person name="Schramm A."/>
            <person name="Kjeldsen K.U."/>
        </authorList>
    </citation>
    <scope>NUCLEOTIDE SEQUENCE [LARGE SCALE GENOMIC DNA]</scope>
    <source>
        <strain evidence="2">MCF</strain>
    </source>
</reference>
<dbReference type="InterPro" id="IPR002816">
    <property type="entry name" value="TraB/PrgY/GumN_fam"/>
</dbReference>
<dbReference type="PANTHER" id="PTHR21530">
    <property type="entry name" value="PHEROMONE SHUTDOWN PROTEIN"/>
    <property type="match status" value="1"/>
</dbReference>
<feature type="transmembrane region" description="Helical" evidence="1">
    <location>
        <begin position="376"/>
        <end position="399"/>
    </location>
</feature>
<keyword evidence="1" id="KW-1133">Transmembrane helix</keyword>
<evidence type="ECO:0000313" key="3">
    <source>
        <dbReference type="Proteomes" id="UP000287853"/>
    </source>
</evidence>
<dbReference type="NCBIfam" id="TIGR00261">
    <property type="entry name" value="traB"/>
    <property type="match status" value="1"/>
</dbReference>
<accession>A0A3S3QY42</accession>
<proteinExistence type="predicted"/>
<dbReference type="CDD" id="cd14726">
    <property type="entry name" value="TraB_PrgY-like"/>
    <property type="match status" value="1"/>
</dbReference>
<keyword evidence="1" id="KW-0812">Transmembrane</keyword>
<dbReference type="InterPro" id="IPR046345">
    <property type="entry name" value="TraB_PrgY-like"/>
</dbReference>